<feature type="region of interest" description="Disordered" evidence="1">
    <location>
        <begin position="25"/>
        <end position="91"/>
    </location>
</feature>
<feature type="region of interest" description="Disordered" evidence="1">
    <location>
        <begin position="109"/>
        <end position="130"/>
    </location>
</feature>
<dbReference type="InterPro" id="IPR008613">
    <property type="entry name" value="Excalibur_Ca-bd_domain"/>
</dbReference>
<feature type="domain" description="Excalibur calcium-binding" evidence="3">
    <location>
        <begin position="94"/>
        <end position="130"/>
    </location>
</feature>
<dbReference type="KEGG" id="lez:GLE_4728"/>
<organism evidence="4 5">
    <name type="scientific">Lysobacter enzymogenes</name>
    <dbReference type="NCBI Taxonomy" id="69"/>
    <lineage>
        <taxon>Bacteria</taxon>
        <taxon>Pseudomonadati</taxon>
        <taxon>Pseudomonadota</taxon>
        <taxon>Gammaproteobacteria</taxon>
        <taxon>Lysobacterales</taxon>
        <taxon>Lysobacteraceae</taxon>
        <taxon>Lysobacter</taxon>
    </lineage>
</organism>
<feature type="compositionally biased region" description="Basic and acidic residues" evidence="1">
    <location>
        <begin position="116"/>
        <end position="130"/>
    </location>
</feature>
<dbReference type="AlphaFoldDB" id="A0A0S2DNI6"/>
<dbReference type="Proteomes" id="UP000061569">
    <property type="component" value="Chromosome"/>
</dbReference>
<dbReference type="OrthoDB" id="5366081at2"/>
<feature type="compositionally biased region" description="Low complexity" evidence="1">
    <location>
        <begin position="70"/>
        <end position="80"/>
    </location>
</feature>
<dbReference type="PATRIC" id="fig|69.6.peg.4662"/>
<reference evidence="4 5" key="1">
    <citation type="submission" date="2015-11" db="EMBL/GenBank/DDBJ databases">
        <title>Genome sequences of Lysobacter enzymogenes strain C3 and Lysobacter antibioticus ATCC 29479.</title>
        <authorList>
            <person name="Kobayashi D.Y."/>
        </authorList>
    </citation>
    <scope>NUCLEOTIDE SEQUENCE [LARGE SCALE GENOMIC DNA]</scope>
    <source>
        <strain evidence="4 5">C3</strain>
    </source>
</reference>
<dbReference type="SMART" id="SM00894">
    <property type="entry name" value="Excalibur"/>
    <property type="match status" value="1"/>
</dbReference>
<dbReference type="EMBL" id="CP013140">
    <property type="protein sequence ID" value="ALN60069.1"/>
    <property type="molecule type" value="Genomic_DNA"/>
</dbReference>
<dbReference type="Pfam" id="PF05901">
    <property type="entry name" value="Excalibur"/>
    <property type="match status" value="1"/>
</dbReference>
<sequence length="130" mass="13298">MKPIHERRRRTALAALLAVLAAAPPAAPAHGGGLDRHGCHHDRRNGGYHCHRGSAPATAALDRGGSALQPPGRRGLRPLPVDAAGGGNTHGATAYPNCAAARAAGAAPLLRGDPGYSRRLDRDGDGRACE</sequence>
<evidence type="ECO:0000256" key="1">
    <source>
        <dbReference type="SAM" id="MobiDB-lite"/>
    </source>
</evidence>
<dbReference type="STRING" id="69.GLE_4728"/>
<feature type="signal peptide" evidence="2">
    <location>
        <begin position="1"/>
        <end position="29"/>
    </location>
</feature>
<keyword evidence="2" id="KW-0732">Signal</keyword>
<protein>
    <submittedName>
        <fullName evidence="4">Excalibur domain protein</fullName>
    </submittedName>
</protein>
<name>A0A0S2DNI6_LYSEN</name>
<feature type="chain" id="PRO_5006595448" evidence="2">
    <location>
        <begin position="30"/>
        <end position="130"/>
    </location>
</feature>
<evidence type="ECO:0000313" key="5">
    <source>
        <dbReference type="Proteomes" id="UP000061569"/>
    </source>
</evidence>
<gene>
    <name evidence="4" type="ORF">GLE_4728</name>
</gene>
<proteinExistence type="predicted"/>
<evidence type="ECO:0000313" key="4">
    <source>
        <dbReference type="EMBL" id="ALN60069.1"/>
    </source>
</evidence>
<accession>A0A0S2DNI6</accession>
<evidence type="ECO:0000259" key="3">
    <source>
        <dbReference type="SMART" id="SM00894"/>
    </source>
</evidence>
<evidence type="ECO:0000256" key="2">
    <source>
        <dbReference type="SAM" id="SignalP"/>
    </source>
</evidence>